<dbReference type="Proteomes" id="UP001165960">
    <property type="component" value="Unassembled WGS sequence"/>
</dbReference>
<dbReference type="EMBL" id="QTSX02003760">
    <property type="protein sequence ID" value="KAJ9068256.1"/>
    <property type="molecule type" value="Genomic_DNA"/>
</dbReference>
<gene>
    <name evidence="1" type="ORF">DSO57_1030484</name>
</gene>
<organism evidence="1 2">
    <name type="scientific">Entomophthora muscae</name>
    <dbReference type="NCBI Taxonomy" id="34485"/>
    <lineage>
        <taxon>Eukaryota</taxon>
        <taxon>Fungi</taxon>
        <taxon>Fungi incertae sedis</taxon>
        <taxon>Zoopagomycota</taxon>
        <taxon>Entomophthoromycotina</taxon>
        <taxon>Entomophthoromycetes</taxon>
        <taxon>Entomophthorales</taxon>
        <taxon>Entomophthoraceae</taxon>
        <taxon>Entomophthora</taxon>
    </lineage>
</organism>
<name>A0ACC2T1E1_9FUNG</name>
<comment type="caution">
    <text evidence="1">The sequence shown here is derived from an EMBL/GenBank/DDBJ whole genome shotgun (WGS) entry which is preliminary data.</text>
</comment>
<reference evidence="1" key="1">
    <citation type="submission" date="2022-04" db="EMBL/GenBank/DDBJ databases">
        <title>Genome of the entomopathogenic fungus Entomophthora muscae.</title>
        <authorList>
            <person name="Elya C."/>
            <person name="Lovett B.R."/>
            <person name="Lee E."/>
            <person name="Macias A.M."/>
            <person name="Hajek A.E."/>
            <person name="De Bivort B.L."/>
            <person name="Kasson M.T."/>
            <person name="De Fine Licht H.H."/>
            <person name="Stajich J.E."/>
        </authorList>
    </citation>
    <scope>NUCLEOTIDE SEQUENCE</scope>
    <source>
        <strain evidence="1">Berkeley</strain>
    </source>
</reference>
<proteinExistence type="predicted"/>
<evidence type="ECO:0000313" key="1">
    <source>
        <dbReference type="EMBL" id="KAJ9068256.1"/>
    </source>
</evidence>
<accession>A0ACC2T1E1</accession>
<sequence length="206" mass="23375">MLKNKLKAHKVGCAIIKIVFLLLKLYKTECLHLLPQERMSHFRIVNFLPFETWVQEQGSNPGPDYLRATKPKGQGTAPLHLLGSSPLELRLQTILRIKIPEKTLKQQRLIEKNRFSNRGKVIPTISLVSLKPISVANQDSPSKKINCVRNAAIHHVSIWLFLGYFKDKFLSFAFALQNEADSELGNIIVWFPDSAQLTCPTNAYGE</sequence>
<evidence type="ECO:0000313" key="2">
    <source>
        <dbReference type="Proteomes" id="UP001165960"/>
    </source>
</evidence>
<protein>
    <submittedName>
        <fullName evidence="1">Uncharacterized protein</fullName>
    </submittedName>
</protein>
<keyword evidence="2" id="KW-1185">Reference proteome</keyword>